<dbReference type="Proteomes" id="UP000569914">
    <property type="component" value="Unassembled WGS sequence"/>
</dbReference>
<sequence length="99" mass="10897">MNAAELAAIRARTTDGHWHPRADHRADAAKLLAELDLHWRAAERASAKIHDVRTVLLQVEDAIKAHDDTTDCPVCCGMCSTPPAIDDALLQLRRIVGPR</sequence>
<name>A0A7Y9I284_9ACTN</name>
<accession>A0A7Y9I284</accession>
<dbReference type="EMBL" id="JACCBU010000001">
    <property type="protein sequence ID" value="NYE68889.1"/>
    <property type="molecule type" value="Genomic_DNA"/>
</dbReference>
<comment type="caution">
    <text evidence="1">The sequence shown here is derived from an EMBL/GenBank/DDBJ whole genome shotgun (WGS) entry which is preliminary data.</text>
</comment>
<protein>
    <submittedName>
        <fullName evidence="1">Uncharacterized protein</fullName>
    </submittedName>
</protein>
<evidence type="ECO:0000313" key="1">
    <source>
        <dbReference type="EMBL" id="NYE68889.1"/>
    </source>
</evidence>
<reference evidence="1 2" key="1">
    <citation type="submission" date="2020-07" db="EMBL/GenBank/DDBJ databases">
        <title>Sequencing the genomes of 1000 actinobacteria strains.</title>
        <authorList>
            <person name="Klenk H.-P."/>
        </authorList>
    </citation>
    <scope>NUCLEOTIDE SEQUENCE [LARGE SCALE GENOMIC DNA]</scope>
    <source>
        <strain evidence="1 2">DSM 22083</strain>
    </source>
</reference>
<proteinExistence type="predicted"/>
<organism evidence="1 2">
    <name type="scientific">Microlunatus parietis</name>
    <dbReference type="NCBI Taxonomy" id="682979"/>
    <lineage>
        <taxon>Bacteria</taxon>
        <taxon>Bacillati</taxon>
        <taxon>Actinomycetota</taxon>
        <taxon>Actinomycetes</taxon>
        <taxon>Propionibacteriales</taxon>
        <taxon>Propionibacteriaceae</taxon>
        <taxon>Microlunatus</taxon>
    </lineage>
</organism>
<keyword evidence="2" id="KW-1185">Reference proteome</keyword>
<dbReference type="RefSeq" id="WP_179747758.1">
    <property type="nucleotide sequence ID" value="NZ_JACCBU010000001.1"/>
</dbReference>
<dbReference type="AlphaFoldDB" id="A0A7Y9I284"/>
<evidence type="ECO:0000313" key="2">
    <source>
        <dbReference type="Proteomes" id="UP000569914"/>
    </source>
</evidence>
<gene>
    <name evidence="1" type="ORF">BKA15_000218</name>
</gene>